<evidence type="ECO:0000259" key="8">
    <source>
        <dbReference type="PROSITE" id="PS50305"/>
    </source>
</evidence>
<dbReference type="InterPro" id="IPR003000">
    <property type="entry name" value="Sirtuin"/>
</dbReference>
<reference evidence="9" key="1">
    <citation type="submission" date="2014-11" db="EMBL/GenBank/DDBJ databases">
        <authorList>
            <person name="Otto D Thomas"/>
            <person name="Naeem Raeece"/>
        </authorList>
    </citation>
    <scope>NUCLEOTIDE SEQUENCE</scope>
</reference>
<dbReference type="Gene3D" id="3.30.1600.10">
    <property type="entry name" value="SIR2/SIRT2 'Small Domain"/>
    <property type="match status" value="1"/>
</dbReference>
<comment type="cofactor">
    <cofactor evidence="1">
        <name>Zn(2+)</name>
        <dbReference type="ChEBI" id="CHEBI:29105"/>
    </cofactor>
</comment>
<dbReference type="InterPro" id="IPR026590">
    <property type="entry name" value="Ssirtuin_cat_dom"/>
</dbReference>
<feature type="compositionally biased region" description="Low complexity" evidence="7">
    <location>
        <begin position="432"/>
        <end position="442"/>
    </location>
</feature>
<feature type="region of interest" description="Disordered" evidence="7">
    <location>
        <begin position="417"/>
        <end position="510"/>
    </location>
</feature>
<feature type="binding site" evidence="6">
    <location>
        <position position="235"/>
    </location>
    <ligand>
        <name>Zn(2+)</name>
        <dbReference type="ChEBI" id="CHEBI:29105"/>
    </ligand>
</feature>
<keyword evidence="3 6" id="KW-0479">Metal-binding</keyword>
<evidence type="ECO:0000256" key="1">
    <source>
        <dbReference type="ARBA" id="ARBA00001947"/>
    </source>
</evidence>
<gene>
    <name evidence="9" type="ORF">Cvel_3983</name>
</gene>
<feature type="compositionally biased region" description="Basic and acidic residues" evidence="7">
    <location>
        <begin position="417"/>
        <end position="428"/>
    </location>
</feature>
<dbReference type="PANTHER" id="PTHR11085:SF6">
    <property type="entry name" value="NAD-DEPENDENT PROTEIN DEACETYLASE SIRTUIN-2"/>
    <property type="match status" value="1"/>
</dbReference>
<feature type="binding site" evidence="6">
    <location>
        <position position="168"/>
    </location>
    <ligand>
        <name>Zn(2+)</name>
        <dbReference type="ChEBI" id="CHEBI:29105"/>
    </ligand>
</feature>
<dbReference type="InterPro" id="IPR050134">
    <property type="entry name" value="NAD-dep_sirtuin_deacylases"/>
</dbReference>
<evidence type="ECO:0000256" key="5">
    <source>
        <dbReference type="ARBA" id="ARBA00023027"/>
    </source>
</evidence>
<feature type="domain" description="Deacetylase sirtuin-type" evidence="8">
    <location>
        <begin position="30"/>
        <end position="372"/>
    </location>
</feature>
<dbReference type="GO" id="GO:0070403">
    <property type="term" value="F:NAD+ binding"/>
    <property type="evidence" value="ECO:0007669"/>
    <property type="project" value="InterPro"/>
</dbReference>
<dbReference type="VEuPathDB" id="CryptoDB:Cvel_3983"/>
<feature type="binding site" evidence="6">
    <location>
        <position position="171"/>
    </location>
    <ligand>
        <name>Zn(2+)</name>
        <dbReference type="ChEBI" id="CHEBI:29105"/>
    </ligand>
</feature>
<evidence type="ECO:0000256" key="4">
    <source>
        <dbReference type="ARBA" id="ARBA00022833"/>
    </source>
</evidence>
<evidence type="ECO:0000256" key="6">
    <source>
        <dbReference type="PROSITE-ProRule" id="PRU00236"/>
    </source>
</evidence>
<sequence>MSDSSSSSEESSRDSSVDTKEVDRKAVLEKYAGEVSVDALVEKIRRGDARKIMLMTGAGISCASGIPDFRTPGTGLYSQLERYALPYPEAIFDIDFFKDNPKPFCTLAKELFPGQFRPTKAHFFSSLLAKKGLLVRHYTQNIDNLERLAGVPGDLLVEAHGSFHDVHCTRCRSQFPIEWYREMVVSGEIPTCDRRVARRIDPSSEEALGAARRILRSGAGEGEAAEAPLEKIVACGGLIKPDIVFFGEGLPERFWRLQKEDFQSADVLIVMGTSLQVHPFAGLVRKARPECARLLINLEAAGRCKEYSDEMRWDGMFGDMGGDGRAEAEGGKRLPRDDGWFRFHLDDNYRDLFIQDTTESGIEILCHKLGWTEELEALIADYEGRHEDSWRLLTEEQDKRISQDVKSHYMNKLKDFRKEKEEKEKEQGGKGTPPAAAAAGPGVSPITPLAAAGKDQKKTEETPTTPLNLSGRETEAGGDLLGASTKAVKGTPSPPVPPDSASTGPTVIEY</sequence>
<dbReference type="PhylomeDB" id="A0A0G4FZR5"/>
<dbReference type="GO" id="GO:0005634">
    <property type="term" value="C:nucleus"/>
    <property type="evidence" value="ECO:0007669"/>
    <property type="project" value="TreeGrafter"/>
</dbReference>
<protein>
    <recommendedName>
        <fullName evidence="8">Deacetylase sirtuin-type domain-containing protein</fullName>
    </recommendedName>
</protein>
<dbReference type="PROSITE" id="PS50305">
    <property type="entry name" value="SIRTUIN"/>
    <property type="match status" value="1"/>
</dbReference>
<name>A0A0G4FZR5_9ALVE</name>
<dbReference type="AlphaFoldDB" id="A0A0G4FZR5"/>
<evidence type="ECO:0000256" key="7">
    <source>
        <dbReference type="SAM" id="MobiDB-lite"/>
    </source>
</evidence>
<dbReference type="EMBL" id="CDMZ01000772">
    <property type="protein sequence ID" value="CEM21138.1"/>
    <property type="molecule type" value="Genomic_DNA"/>
</dbReference>
<keyword evidence="4 6" id="KW-0862">Zinc</keyword>
<evidence type="ECO:0000313" key="9">
    <source>
        <dbReference type="EMBL" id="CEM21138.1"/>
    </source>
</evidence>
<proteinExistence type="predicted"/>
<dbReference type="GO" id="GO:0017136">
    <property type="term" value="F:histone deacetylase activity, NAD-dependent"/>
    <property type="evidence" value="ECO:0007669"/>
    <property type="project" value="TreeGrafter"/>
</dbReference>
<feature type="region of interest" description="Disordered" evidence="7">
    <location>
        <begin position="1"/>
        <end position="22"/>
    </location>
</feature>
<dbReference type="SUPFAM" id="SSF52467">
    <property type="entry name" value="DHS-like NAD/FAD-binding domain"/>
    <property type="match status" value="1"/>
</dbReference>
<dbReference type="Pfam" id="PF02146">
    <property type="entry name" value="SIR2"/>
    <property type="match status" value="1"/>
</dbReference>
<organism evidence="9">
    <name type="scientific">Chromera velia CCMP2878</name>
    <dbReference type="NCBI Taxonomy" id="1169474"/>
    <lineage>
        <taxon>Eukaryota</taxon>
        <taxon>Sar</taxon>
        <taxon>Alveolata</taxon>
        <taxon>Colpodellida</taxon>
        <taxon>Chromeraceae</taxon>
        <taxon>Chromera</taxon>
    </lineage>
</organism>
<keyword evidence="5" id="KW-0520">NAD</keyword>
<dbReference type="InterPro" id="IPR029035">
    <property type="entry name" value="DHS-like_NAD/FAD-binding_dom"/>
</dbReference>
<dbReference type="GO" id="GO:0046872">
    <property type="term" value="F:metal ion binding"/>
    <property type="evidence" value="ECO:0007669"/>
    <property type="project" value="UniProtKB-KW"/>
</dbReference>
<evidence type="ECO:0000256" key="3">
    <source>
        <dbReference type="ARBA" id="ARBA00022723"/>
    </source>
</evidence>
<feature type="compositionally biased region" description="Basic and acidic residues" evidence="7">
    <location>
        <begin position="10"/>
        <end position="22"/>
    </location>
</feature>
<dbReference type="Gene3D" id="3.40.50.1220">
    <property type="entry name" value="TPP-binding domain"/>
    <property type="match status" value="1"/>
</dbReference>
<feature type="binding site" evidence="6">
    <location>
        <position position="192"/>
    </location>
    <ligand>
        <name>Zn(2+)</name>
        <dbReference type="ChEBI" id="CHEBI:29105"/>
    </ligand>
</feature>
<dbReference type="PANTHER" id="PTHR11085">
    <property type="entry name" value="NAD-DEPENDENT PROTEIN DEACYLASE SIRTUIN-5, MITOCHONDRIAL-RELATED"/>
    <property type="match status" value="1"/>
</dbReference>
<evidence type="ECO:0000256" key="2">
    <source>
        <dbReference type="ARBA" id="ARBA00022679"/>
    </source>
</evidence>
<dbReference type="InterPro" id="IPR026591">
    <property type="entry name" value="Sirtuin_cat_small_dom_sf"/>
</dbReference>
<feature type="active site" description="Proton acceptor" evidence="6">
    <location>
        <position position="160"/>
    </location>
</feature>
<keyword evidence="2" id="KW-0808">Transferase</keyword>
<feature type="compositionally biased region" description="Polar residues" evidence="7">
    <location>
        <begin position="500"/>
        <end position="510"/>
    </location>
</feature>
<accession>A0A0G4FZR5</accession>